<sequence length="382" mass="42114">MKIVFLCGTLEPGRDGAGDQARCLAGELIRMGHEVSAVGIYDKHISKAVSENQDADGVALSVLRLPSTWSPKKRYDRAASGIAEFDPDWVSLQFVNFGFQKYGLPWDMLLYLKKIVGNARFHIMFQELWCGMGVNSGFKEKVLGKTQKAFTRMLLNTAKPKVVYTNNTHYASLLEDIGIQSELAPVFGNIPVGDVGSPDEWEELLNRADLQPLIQTRDSYFIMGFFGTVKYTPDVDKLVRDSNTMAHQQGKKLGILVIGHSRAGDIGEYIKENYNVSCWKTGKISAPMINRSMCLVDIAVSSTPANIIKKSSTAGAWLERGIPVVVMASDKTYCSSKMSSDGIFQAKSAEELLTAAKAKKQFKISNGLSEVARTYASLEQKV</sequence>
<reference evidence="1 2" key="1">
    <citation type="submission" date="2023-09" db="EMBL/GenBank/DDBJ databases">
        <authorList>
            <person name="Rey-Velasco X."/>
        </authorList>
    </citation>
    <scope>NUCLEOTIDE SEQUENCE [LARGE SCALE GENOMIC DNA]</scope>
    <source>
        <strain evidence="1 2">F260</strain>
    </source>
</reference>
<dbReference type="Proteomes" id="UP001245285">
    <property type="component" value="Unassembled WGS sequence"/>
</dbReference>
<gene>
    <name evidence="1" type="ORF">RM545_06145</name>
</gene>
<protein>
    <recommendedName>
        <fullName evidence="3">Glycosyltransferase</fullName>
    </recommendedName>
</protein>
<evidence type="ECO:0000313" key="1">
    <source>
        <dbReference type="EMBL" id="MDT0646264.1"/>
    </source>
</evidence>
<dbReference type="Gene3D" id="3.40.50.2000">
    <property type="entry name" value="Glycogen Phosphorylase B"/>
    <property type="match status" value="1"/>
</dbReference>
<dbReference type="EMBL" id="JAVRHO010000007">
    <property type="protein sequence ID" value="MDT0646264.1"/>
    <property type="molecule type" value="Genomic_DNA"/>
</dbReference>
<accession>A0ABU3CIS7</accession>
<dbReference type="SUPFAM" id="SSF53756">
    <property type="entry name" value="UDP-Glycosyltransferase/glycogen phosphorylase"/>
    <property type="match status" value="1"/>
</dbReference>
<name>A0ABU3CIS7_9FLAO</name>
<dbReference type="RefSeq" id="WP_311494439.1">
    <property type="nucleotide sequence ID" value="NZ_JAVRHO010000007.1"/>
</dbReference>
<comment type="caution">
    <text evidence="1">The sequence shown here is derived from an EMBL/GenBank/DDBJ whole genome shotgun (WGS) entry which is preliminary data.</text>
</comment>
<proteinExistence type="predicted"/>
<organism evidence="1 2">
    <name type="scientific">Autumnicola lenta</name>
    <dbReference type="NCBI Taxonomy" id="3075593"/>
    <lineage>
        <taxon>Bacteria</taxon>
        <taxon>Pseudomonadati</taxon>
        <taxon>Bacteroidota</taxon>
        <taxon>Flavobacteriia</taxon>
        <taxon>Flavobacteriales</taxon>
        <taxon>Flavobacteriaceae</taxon>
        <taxon>Autumnicola</taxon>
    </lineage>
</organism>
<evidence type="ECO:0008006" key="3">
    <source>
        <dbReference type="Google" id="ProtNLM"/>
    </source>
</evidence>
<keyword evidence="2" id="KW-1185">Reference proteome</keyword>
<evidence type="ECO:0000313" key="2">
    <source>
        <dbReference type="Proteomes" id="UP001245285"/>
    </source>
</evidence>